<dbReference type="AlphaFoldDB" id="A0A8J3E775"/>
<evidence type="ECO:0000256" key="4">
    <source>
        <dbReference type="ARBA" id="ARBA00023136"/>
    </source>
</evidence>
<dbReference type="GO" id="GO:0016020">
    <property type="term" value="C:membrane"/>
    <property type="evidence" value="ECO:0007669"/>
    <property type="project" value="UniProtKB-SubCell"/>
</dbReference>
<dbReference type="EMBL" id="BMJQ01000014">
    <property type="protein sequence ID" value="GGF35934.1"/>
    <property type="molecule type" value="Genomic_DNA"/>
</dbReference>
<evidence type="ECO:0000256" key="5">
    <source>
        <dbReference type="SAM" id="Phobius"/>
    </source>
</evidence>
<dbReference type="Pfam" id="PF13564">
    <property type="entry name" value="DoxX_2"/>
    <property type="match status" value="1"/>
</dbReference>
<proteinExistence type="predicted"/>
<gene>
    <name evidence="6" type="ORF">GCM10011611_47860</name>
</gene>
<keyword evidence="3 5" id="KW-1133">Transmembrane helix</keyword>
<keyword evidence="4 5" id="KW-0472">Membrane</keyword>
<evidence type="ECO:0000256" key="2">
    <source>
        <dbReference type="ARBA" id="ARBA00022692"/>
    </source>
</evidence>
<reference evidence="6" key="2">
    <citation type="submission" date="2020-09" db="EMBL/GenBank/DDBJ databases">
        <authorList>
            <person name="Sun Q."/>
            <person name="Zhou Y."/>
        </authorList>
    </citation>
    <scope>NUCLEOTIDE SEQUENCE</scope>
    <source>
        <strain evidence="6">CGMCC 1.15725</strain>
    </source>
</reference>
<name>A0A8J3E775_9PROT</name>
<dbReference type="InterPro" id="IPR032808">
    <property type="entry name" value="DoxX"/>
</dbReference>
<evidence type="ECO:0000256" key="1">
    <source>
        <dbReference type="ARBA" id="ARBA00004141"/>
    </source>
</evidence>
<feature type="transmembrane region" description="Helical" evidence="5">
    <location>
        <begin position="109"/>
        <end position="127"/>
    </location>
</feature>
<organism evidence="6 7">
    <name type="scientific">Aliidongia dinghuensis</name>
    <dbReference type="NCBI Taxonomy" id="1867774"/>
    <lineage>
        <taxon>Bacteria</taxon>
        <taxon>Pseudomonadati</taxon>
        <taxon>Pseudomonadota</taxon>
        <taxon>Alphaproteobacteria</taxon>
        <taxon>Rhodospirillales</taxon>
        <taxon>Dongiaceae</taxon>
        <taxon>Aliidongia</taxon>
    </lineage>
</organism>
<evidence type="ECO:0000313" key="6">
    <source>
        <dbReference type="EMBL" id="GGF35934.1"/>
    </source>
</evidence>
<evidence type="ECO:0000256" key="3">
    <source>
        <dbReference type="ARBA" id="ARBA00022989"/>
    </source>
</evidence>
<comment type="subcellular location">
    <subcellularLocation>
        <location evidence="1">Membrane</location>
        <topology evidence="1">Multi-pass membrane protein</topology>
    </subcellularLocation>
</comment>
<evidence type="ECO:0008006" key="8">
    <source>
        <dbReference type="Google" id="ProtNLM"/>
    </source>
</evidence>
<comment type="caution">
    <text evidence="6">The sequence shown here is derived from an EMBL/GenBank/DDBJ whole genome shotgun (WGS) entry which is preliminary data.</text>
</comment>
<reference evidence="6" key="1">
    <citation type="journal article" date="2014" name="Int. J. Syst. Evol. Microbiol.">
        <title>Complete genome sequence of Corynebacterium casei LMG S-19264T (=DSM 44701T), isolated from a smear-ripened cheese.</title>
        <authorList>
            <consortium name="US DOE Joint Genome Institute (JGI-PGF)"/>
            <person name="Walter F."/>
            <person name="Albersmeier A."/>
            <person name="Kalinowski J."/>
            <person name="Ruckert C."/>
        </authorList>
    </citation>
    <scope>NUCLEOTIDE SEQUENCE</scope>
    <source>
        <strain evidence="6">CGMCC 1.15725</strain>
    </source>
</reference>
<dbReference type="Proteomes" id="UP000646365">
    <property type="component" value="Unassembled WGS sequence"/>
</dbReference>
<keyword evidence="7" id="KW-1185">Reference proteome</keyword>
<sequence length="128" mass="13168">MSLARLRPTVERGDHTMPVVQFITVALPVALGLVMIGTGGANFAGPSLARQNFALWGYPAGFHRVAGSVGVVIGLLLLIPLTSRVGAIASAIFMFAAIATLIRSRDWGHLPAAAILMAASAAAIAIHG</sequence>
<keyword evidence="2 5" id="KW-0812">Transmembrane</keyword>
<protein>
    <recommendedName>
        <fullName evidence="8">DoxX family protein</fullName>
    </recommendedName>
</protein>
<feature type="transmembrane region" description="Helical" evidence="5">
    <location>
        <begin position="85"/>
        <end position="102"/>
    </location>
</feature>
<evidence type="ECO:0000313" key="7">
    <source>
        <dbReference type="Proteomes" id="UP000646365"/>
    </source>
</evidence>
<accession>A0A8J3E775</accession>
<feature type="transmembrane region" description="Helical" evidence="5">
    <location>
        <begin position="55"/>
        <end position="79"/>
    </location>
</feature>
<feature type="transmembrane region" description="Helical" evidence="5">
    <location>
        <begin position="20"/>
        <end position="43"/>
    </location>
</feature>